<reference evidence="2" key="1">
    <citation type="journal article" date="2018" name="DNA Res.">
        <title>Multiple hybrid de novo genome assembly of finger millet, an orphan allotetraploid crop.</title>
        <authorList>
            <person name="Hatakeyama M."/>
            <person name="Aluri S."/>
            <person name="Balachadran M.T."/>
            <person name="Sivarajan S.R."/>
            <person name="Patrignani A."/>
            <person name="Gruter S."/>
            <person name="Poveda L."/>
            <person name="Shimizu-Inatsugi R."/>
            <person name="Baeten J."/>
            <person name="Francoijs K.J."/>
            <person name="Nataraja K.N."/>
            <person name="Reddy Y.A.N."/>
            <person name="Phadnis S."/>
            <person name="Ravikumar R.L."/>
            <person name="Schlapbach R."/>
            <person name="Sreeman S.M."/>
            <person name="Shimizu K.K."/>
        </authorList>
    </citation>
    <scope>NUCLEOTIDE SEQUENCE</scope>
</reference>
<evidence type="ECO:0000256" key="1">
    <source>
        <dbReference type="SAM" id="MobiDB-lite"/>
    </source>
</evidence>
<keyword evidence="3" id="KW-1185">Reference proteome</keyword>
<accession>A0AAV5EDR7</accession>
<name>A0AAV5EDR7_ELECO</name>
<proteinExistence type="predicted"/>
<comment type="caution">
    <text evidence="2">The sequence shown here is derived from an EMBL/GenBank/DDBJ whole genome shotgun (WGS) entry which is preliminary data.</text>
</comment>
<dbReference type="EMBL" id="BQKI01000074">
    <property type="protein sequence ID" value="GJN20341.1"/>
    <property type="molecule type" value="Genomic_DNA"/>
</dbReference>
<gene>
    <name evidence="2" type="primary">gb07710</name>
    <name evidence="2" type="ORF">PR202_gb07710</name>
</gene>
<feature type="region of interest" description="Disordered" evidence="1">
    <location>
        <begin position="162"/>
        <end position="192"/>
    </location>
</feature>
<reference evidence="2" key="2">
    <citation type="submission" date="2021-12" db="EMBL/GenBank/DDBJ databases">
        <title>Resequencing data analysis of finger millet.</title>
        <authorList>
            <person name="Hatakeyama M."/>
            <person name="Aluri S."/>
            <person name="Balachadran M.T."/>
            <person name="Sivarajan S.R."/>
            <person name="Poveda L."/>
            <person name="Shimizu-Inatsugi R."/>
            <person name="Schlapbach R."/>
            <person name="Sreeman S.M."/>
            <person name="Shimizu K.K."/>
        </authorList>
    </citation>
    <scope>NUCLEOTIDE SEQUENCE</scope>
</reference>
<protein>
    <submittedName>
        <fullName evidence="2">Uncharacterized protein</fullName>
    </submittedName>
</protein>
<evidence type="ECO:0000313" key="2">
    <source>
        <dbReference type="EMBL" id="GJN20341.1"/>
    </source>
</evidence>
<dbReference type="Proteomes" id="UP001054889">
    <property type="component" value="Unassembled WGS sequence"/>
</dbReference>
<sequence length="249" mass="26626">MDALIPSLVSSLPSSVPHFLPLSLKLAPSYHGSQAQCRVARPPWHLPARAKPTHLVAWTSYLFVQTKSLPVTFKHRESTVFPEVSATIGTSIPAPTRPPPRFLPTAISPISVHRFDTARLGVSQPFVGNAACAAVGRPAPPVPALPGRAAPPVSLPIQLVVPSRRRRPPVQPEEDRALPTPTPAAAAAPPPGAEAASVLQRRLSCRELSWPSRCCLETAARSLVVSMSFHIPSHRELPPIELSSSTTAE</sequence>
<organism evidence="2 3">
    <name type="scientific">Eleusine coracana subsp. coracana</name>
    <dbReference type="NCBI Taxonomy" id="191504"/>
    <lineage>
        <taxon>Eukaryota</taxon>
        <taxon>Viridiplantae</taxon>
        <taxon>Streptophyta</taxon>
        <taxon>Embryophyta</taxon>
        <taxon>Tracheophyta</taxon>
        <taxon>Spermatophyta</taxon>
        <taxon>Magnoliopsida</taxon>
        <taxon>Liliopsida</taxon>
        <taxon>Poales</taxon>
        <taxon>Poaceae</taxon>
        <taxon>PACMAD clade</taxon>
        <taxon>Chloridoideae</taxon>
        <taxon>Cynodonteae</taxon>
        <taxon>Eleusininae</taxon>
        <taxon>Eleusine</taxon>
    </lineage>
</organism>
<evidence type="ECO:0000313" key="3">
    <source>
        <dbReference type="Proteomes" id="UP001054889"/>
    </source>
</evidence>
<dbReference type="AlphaFoldDB" id="A0AAV5EDR7"/>